<gene>
    <name evidence="2" type="ORF">SBD_2305</name>
</gene>
<accession>M3F3Z6</accession>
<dbReference type="AlphaFoldDB" id="M3F3Z6"/>
<protein>
    <submittedName>
        <fullName evidence="2">Uncharacterized protein</fullName>
    </submittedName>
</protein>
<evidence type="ECO:0000313" key="3">
    <source>
        <dbReference type="Proteomes" id="UP000030760"/>
    </source>
</evidence>
<dbReference type="Proteomes" id="UP000030760">
    <property type="component" value="Unassembled WGS sequence"/>
</dbReference>
<proteinExistence type="predicted"/>
<sequence>MVGAVFTLDDHRRFSAKSSPQGEVGAPAVPPPMTTQRQRTVREAEFAPRTGPPPAGM</sequence>
<evidence type="ECO:0000313" key="2">
    <source>
        <dbReference type="EMBL" id="EMF56273.1"/>
    </source>
</evidence>
<name>M3F3Z6_9ACTN</name>
<dbReference type="EMBL" id="KB405065">
    <property type="protein sequence ID" value="EMF56273.1"/>
    <property type="molecule type" value="Genomic_DNA"/>
</dbReference>
<evidence type="ECO:0000256" key="1">
    <source>
        <dbReference type="SAM" id="MobiDB-lite"/>
    </source>
</evidence>
<feature type="region of interest" description="Disordered" evidence="1">
    <location>
        <begin position="1"/>
        <end position="57"/>
    </location>
</feature>
<organism evidence="2 3">
    <name type="scientific">Streptomyces bottropensis ATCC 25435</name>
    <dbReference type="NCBI Taxonomy" id="1054862"/>
    <lineage>
        <taxon>Bacteria</taxon>
        <taxon>Bacillati</taxon>
        <taxon>Actinomycetota</taxon>
        <taxon>Actinomycetes</taxon>
        <taxon>Kitasatosporales</taxon>
        <taxon>Streptomycetaceae</taxon>
        <taxon>Streptomyces</taxon>
    </lineage>
</organism>
<reference evidence="3" key="1">
    <citation type="journal article" date="2013" name="Genome Announc.">
        <title>Draft Genome Sequence of Streptomyces bottropensis ATCC 25435, a Bottromycin-Producing Actinomycete.</title>
        <authorList>
            <person name="Zhang H."/>
            <person name="Zhou W."/>
            <person name="Zhuang Y."/>
            <person name="Liang X."/>
            <person name="Liu T."/>
        </authorList>
    </citation>
    <scope>NUCLEOTIDE SEQUENCE [LARGE SCALE GENOMIC DNA]</scope>
    <source>
        <strain evidence="3">ATCC 25435</strain>
    </source>
</reference>